<accession>A0AAF3E8G8</accession>
<keyword evidence="2" id="KW-1185">Reference proteome</keyword>
<proteinExistence type="predicted"/>
<feature type="transmembrane region" description="Helical" evidence="1">
    <location>
        <begin position="137"/>
        <end position="155"/>
    </location>
</feature>
<protein>
    <submittedName>
        <fullName evidence="3 4">Uncharacterized protein</fullName>
    </submittedName>
</protein>
<keyword evidence="1" id="KW-1133">Transmembrane helix</keyword>
<evidence type="ECO:0000313" key="4">
    <source>
        <dbReference type="WBParaSite" id="MBELARI_LOCUS5442"/>
    </source>
</evidence>
<organism evidence="2 3">
    <name type="scientific">Mesorhabditis belari</name>
    <dbReference type="NCBI Taxonomy" id="2138241"/>
    <lineage>
        <taxon>Eukaryota</taxon>
        <taxon>Metazoa</taxon>
        <taxon>Ecdysozoa</taxon>
        <taxon>Nematoda</taxon>
        <taxon>Chromadorea</taxon>
        <taxon>Rhabditida</taxon>
        <taxon>Rhabditina</taxon>
        <taxon>Rhabditomorpha</taxon>
        <taxon>Rhabditoidea</taxon>
        <taxon>Rhabditidae</taxon>
        <taxon>Mesorhabditinae</taxon>
        <taxon>Mesorhabditis</taxon>
    </lineage>
</organism>
<dbReference type="Proteomes" id="UP000887575">
    <property type="component" value="Unassembled WGS sequence"/>
</dbReference>
<evidence type="ECO:0000256" key="1">
    <source>
        <dbReference type="SAM" id="Phobius"/>
    </source>
</evidence>
<reference evidence="3 4" key="1">
    <citation type="submission" date="2024-02" db="UniProtKB">
        <authorList>
            <consortium name="WormBaseParasite"/>
        </authorList>
    </citation>
    <scope>IDENTIFICATION</scope>
</reference>
<keyword evidence="1" id="KW-0812">Transmembrane</keyword>
<keyword evidence="1" id="KW-0472">Membrane</keyword>
<name>A0AAF3E8G8_9BILA</name>
<sequence length="333" mass="38789">MTTLIARFRYIIYKVWGRLGLTTFSPLFFFATGIICVQFDATVIKTCSSPSNYTQNNQQQLLFFNGSSCGDQRRALLSFVVYCCVRLISYKFEELISRSELGCLSRMKLPGTHLGLSLALPYLIRSLSFGSPPLPLMAYRSILFFSTILLFVPYLRDLVHLICFVHKGATRRFFRADYEFFLTVALLFLHFSIIFVEVLDISFGIYCPQFIFGIPILFPHTNFVHFLFLIHNFLLKNHKKMPIIIYEVCEEDVFVQLERQRCLANRDCPIRSAAYRLPFVPSQTTTRIRRELEGRIVQIRDLDELQRLVPCDIQHGPKKKPQTYSSNQVLYHK</sequence>
<dbReference type="AlphaFoldDB" id="A0AAF3E8G8"/>
<evidence type="ECO:0000313" key="3">
    <source>
        <dbReference type="WBParaSite" id="MBELARI_LOCUS10219"/>
    </source>
</evidence>
<feature type="transmembrane region" description="Helical" evidence="1">
    <location>
        <begin position="210"/>
        <end position="235"/>
    </location>
</feature>
<feature type="transmembrane region" description="Helical" evidence="1">
    <location>
        <begin position="176"/>
        <end position="198"/>
    </location>
</feature>
<evidence type="ECO:0000313" key="2">
    <source>
        <dbReference type="Proteomes" id="UP000887575"/>
    </source>
</evidence>
<dbReference type="WBParaSite" id="MBELARI_LOCUS10219">
    <property type="protein sequence ID" value="MBELARI_LOCUS10219"/>
    <property type="gene ID" value="MBELARI_LOCUS10219"/>
</dbReference>
<dbReference type="WBParaSite" id="MBELARI_LOCUS5442">
    <property type="protein sequence ID" value="MBELARI_LOCUS5442"/>
    <property type="gene ID" value="MBELARI_LOCUS5442"/>
</dbReference>
<feature type="transmembrane region" description="Helical" evidence="1">
    <location>
        <begin position="21"/>
        <end position="44"/>
    </location>
</feature>